<dbReference type="EC" id="1.1.1.100" evidence="2"/>
<dbReference type="Proteomes" id="UP000235464">
    <property type="component" value="Chromosome I"/>
</dbReference>
<dbReference type="InterPro" id="IPR002347">
    <property type="entry name" value="SDR_fam"/>
</dbReference>
<dbReference type="RefSeq" id="WP_010034333.1">
    <property type="nucleotide sequence ID" value="NZ_LT962942.1"/>
</dbReference>
<dbReference type="GO" id="GO:0004316">
    <property type="term" value="F:3-oxoacyl-[acyl-carrier-protein] reductase (NADPH) activity"/>
    <property type="evidence" value="ECO:0007669"/>
    <property type="project" value="UniProtKB-EC"/>
</dbReference>
<dbReference type="InterPro" id="IPR036291">
    <property type="entry name" value="NAD(P)-bd_dom_sf"/>
</dbReference>
<evidence type="ECO:0000313" key="2">
    <source>
        <dbReference type="EMBL" id="SOR77805.1"/>
    </source>
</evidence>
<dbReference type="OrthoDB" id="286404at2"/>
<keyword evidence="3" id="KW-1185">Reference proteome</keyword>
<evidence type="ECO:0000256" key="1">
    <source>
        <dbReference type="ARBA" id="ARBA00006484"/>
    </source>
</evidence>
<dbReference type="PANTHER" id="PTHR42879:SF2">
    <property type="entry name" value="3-OXOACYL-[ACYL-CARRIER-PROTEIN] REDUCTASE FABG"/>
    <property type="match status" value="1"/>
</dbReference>
<dbReference type="EMBL" id="LT963352">
    <property type="protein sequence ID" value="SOR77805.1"/>
    <property type="molecule type" value="Genomic_DNA"/>
</dbReference>
<dbReference type="SUPFAM" id="SSF51735">
    <property type="entry name" value="NAD(P)-binding Rossmann-fold domains"/>
    <property type="match status" value="1"/>
</dbReference>
<dbReference type="PANTHER" id="PTHR42879">
    <property type="entry name" value="3-OXOACYL-(ACYL-CARRIER-PROTEIN) REDUCTASE"/>
    <property type="match status" value="1"/>
</dbReference>
<dbReference type="GO" id="GO:0032787">
    <property type="term" value="P:monocarboxylic acid metabolic process"/>
    <property type="evidence" value="ECO:0007669"/>
    <property type="project" value="UniProtKB-ARBA"/>
</dbReference>
<sequence>MSVDLALRDRTVLVTGGSGGVGRELVRAFAAEGAKVAFTYHSDRQTAEDLEREGDGRVLAVPHRMGENGGVHDVVRSVNRWAGPVQVLVNNALFQPAAPALDIGELDAVPWREVLRLNVETAVEFSSAALGQMRETGWGRIVQVSSSLVSQGKKGFEFYGAAKAALHGFNRSLAFSAGDADILCNVVVLGLTRTETNVTKPWFPDYRDEFVALSPQGRLVEAADVATMVVVLGSAANQVVNGQDVHVSGGAVVR</sequence>
<dbReference type="InterPro" id="IPR050259">
    <property type="entry name" value="SDR"/>
</dbReference>
<dbReference type="PROSITE" id="PS00061">
    <property type="entry name" value="ADH_SHORT"/>
    <property type="match status" value="1"/>
</dbReference>
<dbReference type="CDD" id="cd05233">
    <property type="entry name" value="SDR_c"/>
    <property type="match status" value="1"/>
</dbReference>
<reference evidence="3" key="1">
    <citation type="submission" date="2017-11" db="EMBL/GenBank/DDBJ databases">
        <authorList>
            <person name="Wibberg D."/>
        </authorList>
    </citation>
    <scope>NUCLEOTIDE SEQUENCE [LARGE SCALE GENOMIC DNA]</scope>
</reference>
<dbReference type="Pfam" id="PF13561">
    <property type="entry name" value="adh_short_C2"/>
    <property type="match status" value="1"/>
</dbReference>
<dbReference type="Gene3D" id="3.40.50.720">
    <property type="entry name" value="NAD(P)-binding Rossmann-like Domain"/>
    <property type="match status" value="1"/>
</dbReference>
<protein>
    <submittedName>
        <fullName evidence="2">3-oxoacyl-[acyl-carrier-protein] reductase FabG</fullName>
        <ecNumber evidence="2">1.1.1.100</ecNumber>
    </submittedName>
</protein>
<dbReference type="PRINTS" id="PR00080">
    <property type="entry name" value="SDRFAMILY"/>
</dbReference>
<dbReference type="AlphaFoldDB" id="A0A2N9B396"/>
<name>A0A2N9B396_STRCX</name>
<dbReference type="PRINTS" id="PR00081">
    <property type="entry name" value="GDHRDH"/>
</dbReference>
<accession>A0A2N9B396</accession>
<evidence type="ECO:0000313" key="3">
    <source>
        <dbReference type="Proteomes" id="UP000235464"/>
    </source>
</evidence>
<dbReference type="InterPro" id="IPR020904">
    <property type="entry name" value="Sc_DH/Rdtase_CS"/>
</dbReference>
<keyword evidence="2" id="KW-0560">Oxidoreductase</keyword>
<comment type="similarity">
    <text evidence="1">Belongs to the short-chain dehydrogenases/reductases (SDR) family.</text>
</comment>
<proteinExistence type="inferred from homology"/>
<organism evidence="2 3">
    <name type="scientific">Streptomyces chartreusis NRRL 3882</name>
    <dbReference type="NCBI Taxonomy" id="1079985"/>
    <lineage>
        <taxon>Bacteria</taxon>
        <taxon>Bacillati</taxon>
        <taxon>Actinomycetota</taxon>
        <taxon>Actinomycetes</taxon>
        <taxon>Kitasatosporales</taxon>
        <taxon>Streptomycetaceae</taxon>
        <taxon>Streptomyces</taxon>
    </lineage>
</organism>
<gene>
    <name evidence="2" type="primary">fabG_5</name>
    <name evidence="2" type="ORF">SCNRRL3882_1274</name>
</gene>